<dbReference type="EMBL" id="OZ019910">
    <property type="protein sequence ID" value="CAK9210446.1"/>
    <property type="molecule type" value="Genomic_DNA"/>
</dbReference>
<name>A0ABP0U132_9BRYO</name>
<organism evidence="1 2">
    <name type="scientific">Sphagnum troendelagicum</name>
    <dbReference type="NCBI Taxonomy" id="128251"/>
    <lineage>
        <taxon>Eukaryota</taxon>
        <taxon>Viridiplantae</taxon>
        <taxon>Streptophyta</taxon>
        <taxon>Embryophyta</taxon>
        <taxon>Bryophyta</taxon>
        <taxon>Sphagnophytina</taxon>
        <taxon>Sphagnopsida</taxon>
        <taxon>Sphagnales</taxon>
        <taxon>Sphagnaceae</taxon>
        <taxon>Sphagnum</taxon>
    </lineage>
</organism>
<gene>
    <name evidence="1" type="ORF">CSSPTR1EN2_LOCUS10164</name>
</gene>
<evidence type="ECO:0000313" key="1">
    <source>
        <dbReference type="EMBL" id="CAK9210446.1"/>
    </source>
</evidence>
<proteinExistence type="predicted"/>
<reference evidence="1" key="1">
    <citation type="submission" date="2024-02" db="EMBL/GenBank/DDBJ databases">
        <authorList>
            <consortium name="ELIXIR-Norway"/>
            <consortium name="Elixir Norway"/>
        </authorList>
    </citation>
    <scope>NUCLEOTIDE SEQUENCE</scope>
</reference>
<accession>A0ABP0U132</accession>
<keyword evidence="2" id="KW-1185">Reference proteome</keyword>
<sequence>MASALLSGCSMRVSAAIAAPSPPRSLVSCSSIPALSVAAPQVRTREISCVPVSAETHVSRRDAIVAGGSTMLAGFLLLLPSDDAEARTKNPEVTKKLKEAIEKVKVKANQSFEGAKGAAKQAKASVKAAVAKK</sequence>
<protein>
    <submittedName>
        <fullName evidence="1">Uncharacterized protein</fullName>
    </submittedName>
</protein>
<dbReference type="Proteomes" id="UP001497512">
    <property type="component" value="Chromosome 18"/>
</dbReference>
<evidence type="ECO:0000313" key="2">
    <source>
        <dbReference type="Proteomes" id="UP001497512"/>
    </source>
</evidence>